<evidence type="ECO:0000256" key="1">
    <source>
        <dbReference type="ARBA" id="ARBA00023015"/>
    </source>
</evidence>
<dbReference type="RefSeq" id="WP_021096266.1">
    <property type="nucleotide sequence ID" value="NZ_KE557318.1"/>
</dbReference>
<dbReference type="SUPFAM" id="SSF53822">
    <property type="entry name" value="Periplasmic binding protein-like I"/>
    <property type="match status" value="1"/>
</dbReference>
<sequence length="352" mass="37693">MTGIRQLADHLELSIGTVSRALNGRPGVHPATRERVLQAARELGYVANQSGRSLRRGQTNTVGFVVESGHPSNLGGDNFQFATIDAMNLRLAEHGLDLAILPCHSADDPISFLARTVARGVVDALVLTATRQQDKRIAFLTRSRMPFLTLGRSATPGDYPWIDLDFFGVAQDSVARLVALGHRRIALALPNRDVALAHHYLDGYRAGLAAADLPFSSDLVLRVDSSEEGGVALGGLILDHPAAPTAVMVCSEVTVPGLYNHLASRGLTAGRDLAVIAFRQSPPLRFLSPPAAGYDLSLRDLGHELADAVADLLAARQGHLSERPRTRIWPMTFCDSPSLAPPGRKRGSSSSS</sequence>
<evidence type="ECO:0000313" key="5">
    <source>
        <dbReference type="EMBL" id="EPX87721.1"/>
    </source>
</evidence>
<protein>
    <submittedName>
        <fullName evidence="5">Transcriptional regulator, LacI family</fullName>
    </submittedName>
</protein>
<dbReference type="Gene3D" id="1.10.260.40">
    <property type="entry name" value="lambda repressor-like DNA-binding domains"/>
    <property type="match status" value="1"/>
</dbReference>
<organism evidence="5 6">
    <name type="scientific">Rubellimicrobium thermophilum DSM 16684</name>
    <dbReference type="NCBI Taxonomy" id="1123069"/>
    <lineage>
        <taxon>Bacteria</taxon>
        <taxon>Pseudomonadati</taxon>
        <taxon>Pseudomonadota</taxon>
        <taxon>Alphaproteobacteria</taxon>
        <taxon>Rhodobacterales</taxon>
        <taxon>Roseobacteraceae</taxon>
        <taxon>Rubellimicrobium</taxon>
    </lineage>
</organism>
<evidence type="ECO:0000256" key="3">
    <source>
        <dbReference type="ARBA" id="ARBA00023163"/>
    </source>
</evidence>
<dbReference type="STRING" id="1123069.ruthe_00121"/>
<evidence type="ECO:0000259" key="4">
    <source>
        <dbReference type="PROSITE" id="PS50932"/>
    </source>
</evidence>
<dbReference type="InterPro" id="IPR046335">
    <property type="entry name" value="LacI/GalR-like_sensor"/>
</dbReference>
<accession>S9R238</accession>
<evidence type="ECO:0000313" key="6">
    <source>
        <dbReference type="Proteomes" id="UP000015346"/>
    </source>
</evidence>
<dbReference type="Pfam" id="PF13377">
    <property type="entry name" value="Peripla_BP_3"/>
    <property type="match status" value="1"/>
</dbReference>
<dbReference type="InterPro" id="IPR000843">
    <property type="entry name" value="HTH_LacI"/>
</dbReference>
<dbReference type="GO" id="GO:0000976">
    <property type="term" value="F:transcription cis-regulatory region binding"/>
    <property type="evidence" value="ECO:0007669"/>
    <property type="project" value="TreeGrafter"/>
</dbReference>
<dbReference type="InterPro" id="IPR028082">
    <property type="entry name" value="Peripla_BP_I"/>
</dbReference>
<dbReference type="Proteomes" id="UP000015346">
    <property type="component" value="Unassembled WGS sequence"/>
</dbReference>
<reference evidence="5 6" key="1">
    <citation type="journal article" date="2013" name="Stand. Genomic Sci.">
        <title>Genome sequence of the reddish-pigmented Rubellimicrobium thermophilum type strain (DSM 16684(T)), a member of the Roseobacter clade.</title>
        <authorList>
            <person name="Fiebig A."/>
            <person name="Riedel T."/>
            <person name="Gronow S."/>
            <person name="Petersen J."/>
            <person name="Klenk H.P."/>
            <person name="Goker M."/>
        </authorList>
    </citation>
    <scope>NUCLEOTIDE SEQUENCE [LARGE SCALE GENOMIC DNA]</scope>
    <source>
        <strain evidence="5 6">DSM 16684</strain>
    </source>
</reference>
<keyword evidence="6" id="KW-1185">Reference proteome</keyword>
<keyword evidence="3" id="KW-0804">Transcription</keyword>
<keyword evidence="2" id="KW-0238">DNA-binding</keyword>
<gene>
    <name evidence="5" type="ORF">ruthe_00121</name>
</gene>
<dbReference type="AlphaFoldDB" id="S9R238"/>
<dbReference type="OrthoDB" id="234496at2"/>
<evidence type="ECO:0000256" key="2">
    <source>
        <dbReference type="ARBA" id="ARBA00023125"/>
    </source>
</evidence>
<dbReference type="SMART" id="SM00354">
    <property type="entry name" value="HTH_LACI"/>
    <property type="match status" value="1"/>
</dbReference>
<dbReference type="CDD" id="cd01392">
    <property type="entry name" value="HTH_LacI"/>
    <property type="match status" value="1"/>
</dbReference>
<name>S9R238_9RHOB</name>
<feature type="domain" description="HTH lacI-type" evidence="4">
    <location>
        <begin position="2"/>
        <end position="56"/>
    </location>
</feature>
<comment type="caution">
    <text evidence="5">The sequence shown here is derived from an EMBL/GenBank/DDBJ whole genome shotgun (WGS) entry which is preliminary data.</text>
</comment>
<dbReference type="InterPro" id="IPR010982">
    <property type="entry name" value="Lambda_DNA-bd_dom_sf"/>
</dbReference>
<dbReference type="HOGENOM" id="CLU_037628_6_1_5"/>
<keyword evidence="1" id="KW-0805">Transcription regulation</keyword>
<dbReference type="PROSITE" id="PS50932">
    <property type="entry name" value="HTH_LACI_2"/>
    <property type="match status" value="1"/>
</dbReference>
<dbReference type="EMBL" id="AOLV01000002">
    <property type="protein sequence ID" value="EPX87721.1"/>
    <property type="molecule type" value="Genomic_DNA"/>
</dbReference>
<dbReference type="Gene3D" id="3.40.50.2300">
    <property type="match status" value="2"/>
</dbReference>
<dbReference type="SUPFAM" id="SSF47413">
    <property type="entry name" value="lambda repressor-like DNA-binding domains"/>
    <property type="match status" value="1"/>
</dbReference>
<dbReference type="GO" id="GO:0003700">
    <property type="term" value="F:DNA-binding transcription factor activity"/>
    <property type="evidence" value="ECO:0007669"/>
    <property type="project" value="TreeGrafter"/>
</dbReference>
<dbReference type="PANTHER" id="PTHR30146">
    <property type="entry name" value="LACI-RELATED TRANSCRIPTIONAL REPRESSOR"/>
    <property type="match status" value="1"/>
</dbReference>
<proteinExistence type="predicted"/>
<dbReference type="PANTHER" id="PTHR30146:SF155">
    <property type="entry name" value="ALANINE RACEMASE"/>
    <property type="match status" value="1"/>
</dbReference>
<dbReference type="Pfam" id="PF00356">
    <property type="entry name" value="LacI"/>
    <property type="match status" value="1"/>
</dbReference>